<dbReference type="PROSITE" id="PS50075">
    <property type="entry name" value="CARRIER"/>
    <property type="match status" value="1"/>
</dbReference>
<sequence length="80" mass="9185">MQNNTDILARLDEIFEDTFIDGDYEFSVELSSDDVEEWDSLAQIRLLTAIEKEFGIKFDIAQIEDLKSVRALSEAIAQKQ</sequence>
<dbReference type="Gene3D" id="1.10.1200.10">
    <property type="entry name" value="ACP-like"/>
    <property type="match status" value="1"/>
</dbReference>
<proteinExistence type="predicted"/>
<dbReference type="RefSeq" id="WP_206575429.1">
    <property type="nucleotide sequence ID" value="NZ_JAFKCV010000016.1"/>
</dbReference>
<dbReference type="Proteomes" id="UP000664654">
    <property type="component" value="Unassembled WGS sequence"/>
</dbReference>
<feature type="domain" description="Carrier" evidence="1">
    <location>
        <begin position="2"/>
        <end position="80"/>
    </location>
</feature>
<evidence type="ECO:0000259" key="1">
    <source>
        <dbReference type="PROSITE" id="PS50075"/>
    </source>
</evidence>
<accession>A0A939DRG7</accession>
<evidence type="ECO:0000313" key="2">
    <source>
        <dbReference type="EMBL" id="MBN7827318.1"/>
    </source>
</evidence>
<reference evidence="2" key="1">
    <citation type="submission" date="2021-03" db="EMBL/GenBank/DDBJ databases">
        <title>novel species isolated from a fishpond in China.</title>
        <authorList>
            <person name="Lu H."/>
            <person name="Cai Z."/>
        </authorList>
    </citation>
    <scope>NUCLEOTIDE SEQUENCE</scope>
    <source>
        <strain evidence="2">JCM 30855</strain>
    </source>
</reference>
<evidence type="ECO:0000313" key="3">
    <source>
        <dbReference type="Proteomes" id="UP000664654"/>
    </source>
</evidence>
<dbReference type="AlphaFoldDB" id="A0A939DRG7"/>
<dbReference type="InterPro" id="IPR036736">
    <property type="entry name" value="ACP-like_sf"/>
</dbReference>
<comment type="caution">
    <text evidence="2">The sequence shown here is derived from an EMBL/GenBank/DDBJ whole genome shotgun (WGS) entry which is preliminary data.</text>
</comment>
<protein>
    <submittedName>
        <fullName evidence="2">Acyl carrier protein</fullName>
    </submittedName>
</protein>
<gene>
    <name evidence="2" type="ORF">J0A66_18950</name>
</gene>
<name>A0A939DRG7_9ALTE</name>
<organism evidence="2 3">
    <name type="scientific">Bowmanella dokdonensis</name>
    <dbReference type="NCBI Taxonomy" id="751969"/>
    <lineage>
        <taxon>Bacteria</taxon>
        <taxon>Pseudomonadati</taxon>
        <taxon>Pseudomonadota</taxon>
        <taxon>Gammaproteobacteria</taxon>
        <taxon>Alteromonadales</taxon>
        <taxon>Alteromonadaceae</taxon>
        <taxon>Bowmanella</taxon>
    </lineage>
</organism>
<dbReference type="Pfam" id="PF00550">
    <property type="entry name" value="PP-binding"/>
    <property type="match status" value="1"/>
</dbReference>
<dbReference type="SUPFAM" id="SSF47336">
    <property type="entry name" value="ACP-like"/>
    <property type="match status" value="1"/>
</dbReference>
<keyword evidence="3" id="KW-1185">Reference proteome</keyword>
<dbReference type="InterPro" id="IPR009081">
    <property type="entry name" value="PP-bd_ACP"/>
</dbReference>
<dbReference type="EMBL" id="JAFKCV010000016">
    <property type="protein sequence ID" value="MBN7827318.1"/>
    <property type="molecule type" value="Genomic_DNA"/>
</dbReference>